<reference evidence="2 3" key="1">
    <citation type="journal article" date="2019" name="Int. J. Syst. Evol. Microbiol.">
        <title>The Global Catalogue of Microorganisms (GCM) 10K type strain sequencing project: providing services to taxonomists for standard genome sequencing and annotation.</title>
        <authorList>
            <consortium name="The Broad Institute Genomics Platform"/>
            <consortium name="The Broad Institute Genome Sequencing Center for Infectious Disease"/>
            <person name="Wu L."/>
            <person name="Ma J."/>
        </authorList>
    </citation>
    <scope>NUCLEOTIDE SEQUENCE [LARGE SCALE GENOMIC DNA]</scope>
    <source>
        <strain evidence="2 3">JCM 12140</strain>
    </source>
</reference>
<comment type="caution">
    <text evidence="2">The sequence shown here is derived from an EMBL/GenBank/DDBJ whole genome shotgun (WGS) entry which is preliminary data.</text>
</comment>
<protein>
    <submittedName>
        <fullName evidence="2">Uncharacterized protein</fullName>
    </submittedName>
</protein>
<evidence type="ECO:0000256" key="1">
    <source>
        <dbReference type="SAM" id="MobiDB-lite"/>
    </source>
</evidence>
<evidence type="ECO:0000313" key="2">
    <source>
        <dbReference type="EMBL" id="GAA1493794.1"/>
    </source>
</evidence>
<name>A0ABN1ZDY7_9MICO</name>
<feature type="region of interest" description="Disordered" evidence="1">
    <location>
        <begin position="206"/>
        <end position="273"/>
    </location>
</feature>
<organism evidence="2 3">
    <name type="scientific">Curtobacterium herbarum</name>
    <dbReference type="NCBI Taxonomy" id="150122"/>
    <lineage>
        <taxon>Bacteria</taxon>
        <taxon>Bacillati</taxon>
        <taxon>Actinomycetota</taxon>
        <taxon>Actinomycetes</taxon>
        <taxon>Micrococcales</taxon>
        <taxon>Microbacteriaceae</taxon>
        <taxon>Curtobacterium</taxon>
    </lineage>
</organism>
<feature type="compositionally biased region" description="Basic and acidic residues" evidence="1">
    <location>
        <begin position="206"/>
        <end position="231"/>
    </location>
</feature>
<evidence type="ECO:0000313" key="3">
    <source>
        <dbReference type="Proteomes" id="UP001501742"/>
    </source>
</evidence>
<feature type="compositionally biased region" description="Low complexity" evidence="1">
    <location>
        <begin position="239"/>
        <end position="260"/>
    </location>
</feature>
<keyword evidence="3" id="KW-1185">Reference proteome</keyword>
<gene>
    <name evidence="2" type="ORF">GCM10009627_21400</name>
</gene>
<sequence>MTIGAVALALVVGNGQSVDHWSGQDADRAAAAEPTASATRTADPVPTWRPVSADALRSVDAVQLRAESIVLSSDDHTVTTVSMRDAKHTVGVLDRILGTPARTQTAVGDAGRCVPASTTSTWGGALRVAALSEPGTAGNRVEIRVLRDHVRSRLGDVIELSGPDGVQVGDDVSEQIDDAPKSDRESLGSDDAQAWQLLLQRGWSDDHAVDGDGDHGGAADHERSTDRDRQADGAGSAGGARSSDGANGVSVLTDDSTVTVIGSPMPIRPARGC</sequence>
<proteinExistence type="predicted"/>
<accession>A0ABN1ZDY7</accession>
<dbReference type="Proteomes" id="UP001501742">
    <property type="component" value="Unassembled WGS sequence"/>
</dbReference>
<dbReference type="EMBL" id="BAAAJX010000010">
    <property type="protein sequence ID" value="GAA1493794.1"/>
    <property type="molecule type" value="Genomic_DNA"/>
</dbReference>